<sequence>MSGAQEDHRATNTGLIHQLHPAGLSQVIKGGSYSQHRSGRHQSITRRDITNPAQGGVSAKFITEAHHQSIKGNGITSPITRGIHTDTSRAQGIVIITTVPSQRTSSIKTSP</sequence>
<comment type="caution">
    <text evidence="2">The sequence shown here is derived from an EMBL/GenBank/DDBJ whole genome shotgun (WGS) entry which is preliminary data.</text>
</comment>
<evidence type="ECO:0000313" key="2">
    <source>
        <dbReference type="EMBL" id="CAB1414510.1"/>
    </source>
</evidence>
<evidence type="ECO:0000256" key="1">
    <source>
        <dbReference type="SAM" id="MobiDB-lite"/>
    </source>
</evidence>
<reference evidence="2" key="1">
    <citation type="submission" date="2020-03" db="EMBL/GenBank/DDBJ databases">
        <authorList>
            <person name="Weist P."/>
        </authorList>
    </citation>
    <scope>NUCLEOTIDE SEQUENCE</scope>
</reference>
<accession>A0A9N7Y1P7</accession>
<feature type="region of interest" description="Disordered" evidence="1">
    <location>
        <begin position="1"/>
        <end position="56"/>
    </location>
</feature>
<protein>
    <submittedName>
        <fullName evidence="2">Uncharacterized protein</fullName>
    </submittedName>
</protein>
<feature type="compositionally biased region" description="Basic and acidic residues" evidence="1">
    <location>
        <begin position="1"/>
        <end position="10"/>
    </location>
</feature>
<name>A0A9N7Y1P7_PLEPL</name>
<gene>
    <name evidence="2" type="ORF">PLEPLA_LOCUS2219</name>
</gene>
<keyword evidence="3" id="KW-1185">Reference proteome</keyword>
<dbReference type="EMBL" id="CADEAL010000110">
    <property type="protein sequence ID" value="CAB1414510.1"/>
    <property type="molecule type" value="Genomic_DNA"/>
</dbReference>
<organism evidence="2 3">
    <name type="scientific">Pleuronectes platessa</name>
    <name type="common">European plaice</name>
    <dbReference type="NCBI Taxonomy" id="8262"/>
    <lineage>
        <taxon>Eukaryota</taxon>
        <taxon>Metazoa</taxon>
        <taxon>Chordata</taxon>
        <taxon>Craniata</taxon>
        <taxon>Vertebrata</taxon>
        <taxon>Euteleostomi</taxon>
        <taxon>Actinopterygii</taxon>
        <taxon>Neopterygii</taxon>
        <taxon>Teleostei</taxon>
        <taxon>Neoteleostei</taxon>
        <taxon>Acanthomorphata</taxon>
        <taxon>Carangaria</taxon>
        <taxon>Pleuronectiformes</taxon>
        <taxon>Pleuronectoidei</taxon>
        <taxon>Pleuronectidae</taxon>
        <taxon>Pleuronectes</taxon>
    </lineage>
</organism>
<dbReference type="Proteomes" id="UP001153269">
    <property type="component" value="Unassembled WGS sequence"/>
</dbReference>
<proteinExistence type="predicted"/>
<dbReference type="AlphaFoldDB" id="A0A9N7Y1P7"/>
<evidence type="ECO:0000313" key="3">
    <source>
        <dbReference type="Proteomes" id="UP001153269"/>
    </source>
</evidence>